<sequence>VIIPLFDTMMVQDPADMGDTPVETYQKPIVDQPSTSKPQKPRRKQRNEAETSHDESEGENHVPTPSSDPLPSGEDSSICNELMVFCTAYKNMYLTYKKQRL</sequence>
<protein>
    <submittedName>
        <fullName evidence="2">Uncharacterized protein</fullName>
    </submittedName>
</protein>
<reference evidence="2" key="1">
    <citation type="journal article" date="2019" name="Sci. Rep.">
        <title>Draft genome of Tanacetum cinerariifolium, the natural source of mosquito coil.</title>
        <authorList>
            <person name="Yamashiro T."/>
            <person name="Shiraishi A."/>
            <person name="Satake H."/>
            <person name="Nakayama K."/>
        </authorList>
    </citation>
    <scope>NUCLEOTIDE SEQUENCE</scope>
</reference>
<proteinExistence type="predicted"/>
<feature type="non-terminal residue" evidence="2">
    <location>
        <position position="101"/>
    </location>
</feature>
<accession>A0A699SW72</accession>
<feature type="compositionally biased region" description="Polar residues" evidence="1">
    <location>
        <begin position="63"/>
        <end position="76"/>
    </location>
</feature>
<evidence type="ECO:0000313" key="2">
    <source>
        <dbReference type="EMBL" id="GFD02355.1"/>
    </source>
</evidence>
<organism evidence="2">
    <name type="scientific">Tanacetum cinerariifolium</name>
    <name type="common">Dalmatian daisy</name>
    <name type="synonym">Chrysanthemum cinerariifolium</name>
    <dbReference type="NCBI Taxonomy" id="118510"/>
    <lineage>
        <taxon>Eukaryota</taxon>
        <taxon>Viridiplantae</taxon>
        <taxon>Streptophyta</taxon>
        <taxon>Embryophyta</taxon>
        <taxon>Tracheophyta</taxon>
        <taxon>Spermatophyta</taxon>
        <taxon>Magnoliopsida</taxon>
        <taxon>eudicotyledons</taxon>
        <taxon>Gunneridae</taxon>
        <taxon>Pentapetalae</taxon>
        <taxon>asterids</taxon>
        <taxon>campanulids</taxon>
        <taxon>Asterales</taxon>
        <taxon>Asteraceae</taxon>
        <taxon>Asteroideae</taxon>
        <taxon>Anthemideae</taxon>
        <taxon>Anthemidinae</taxon>
        <taxon>Tanacetum</taxon>
    </lineage>
</organism>
<feature type="compositionally biased region" description="Basic and acidic residues" evidence="1">
    <location>
        <begin position="46"/>
        <end position="60"/>
    </location>
</feature>
<gene>
    <name evidence="2" type="ORF">Tci_874324</name>
</gene>
<comment type="caution">
    <text evidence="2">The sequence shown here is derived from an EMBL/GenBank/DDBJ whole genome shotgun (WGS) entry which is preliminary data.</text>
</comment>
<dbReference type="EMBL" id="BKCJ011197431">
    <property type="protein sequence ID" value="GFD02355.1"/>
    <property type="molecule type" value="Genomic_DNA"/>
</dbReference>
<evidence type="ECO:0000256" key="1">
    <source>
        <dbReference type="SAM" id="MobiDB-lite"/>
    </source>
</evidence>
<feature type="non-terminal residue" evidence="2">
    <location>
        <position position="1"/>
    </location>
</feature>
<feature type="region of interest" description="Disordered" evidence="1">
    <location>
        <begin position="1"/>
        <end position="76"/>
    </location>
</feature>
<name>A0A699SW72_TANCI</name>
<dbReference type="AlphaFoldDB" id="A0A699SW72"/>